<proteinExistence type="inferred from homology"/>
<reference evidence="3" key="1">
    <citation type="submission" date="2020-02" db="EMBL/GenBank/DDBJ databases">
        <authorList>
            <person name="Meier V. D."/>
        </authorList>
    </citation>
    <scope>NUCLEOTIDE SEQUENCE</scope>
    <source>
        <strain evidence="3">AVDCRST_MAG93</strain>
    </source>
</reference>
<dbReference type="AlphaFoldDB" id="A0A6J4JCU1"/>
<dbReference type="Gene3D" id="1.10.1530.10">
    <property type="match status" value="1"/>
</dbReference>
<dbReference type="Gene3D" id="3.30.1370.60">
    <property type="entry name" value="Hypothetical oxidoreductase yiak, domain 2"/>
    <property type="match status" value="1"/>
</dbReference>
<keyword evidence="2 3" id="KW-0560">Oxidoreductase</keyword>
<name>A0A6J4JCU1_9CHLR</name>
<dbReference type="InterPro" id="IPR003767">
    <property type="entry name" value="Malate/L-lactate_DH-like"/>
</dbReference>
<accession>A0A6J4JCU1</accession>
<gene>
    <name evidence="3" type="ORF">AVDCRST_MAG93-2787</name>
</gene>
<dbReference type="SUPFAM" id="SSF89733">
    <property type="entry name" value="L-sulfolactate dehydrogenase-like"/>
    <property type="match status" value="1"/>
</dbReference>
<feature type="non-terminal residue" evidence="3">
    <location>
        <position position="280"/>
    </location>
</feature>
<dbReference type="InterPro" id="IPR043143">
    <property type="entry name" value="Mal/L-sulf/L-lact_DH-like_NADP"/>
</dbReference>
<dbReference type="EC" id="1.1.1.37" evidence="3"/>
<dbReference type="Pfam" id="PF02615">
    <property type="entry name" value="Ldh_2"/>
    <property type="match status" value="1"/>
</dbReference>
<dbReference type="GO" id="GO:0030060">
    <property type="term" value="F:L-malate dehydrogenase (NAD+) activity"/>
    <property type="evidence" value="ECO:0007669"/>
    <property type="project" value="UniProtKB-EC"/>
</dbReference>
<dbReference type="PANTHER" id="PTHR11091">
    <property type="entry name" value="OXIDOREDUCTASE-RELATED"/>
    <property type="match status" value="1"/>
</dbReference>
<dbReference type="PANTHER" id="PTHR11091:SF0">
    <property type="entry name" value="MALATE DEHYDROGENASE"/>
    <property type="match status" value="1"/>
</dbReference>
<sequence>MTEYHSDYQTQQIDLRYVPLEPLRDLTLALLQRTALRPDDARIIADALVTSELRNLQGQGQGVRRVRAYVERVSQGLIDASASFEIVKQSPSLALVDAHNGPGTVVAVRAMRLAVEKAKTCGVGTVIVRHSTHFGSASYCASEALLHGCIGLSLTNAGPEMAPWGGADARLGTNPWAVAIPTGDGPDAMPVILDMALTMAGKGMMGWLMRDGRAMPRHWALTRDGEETTDPAAAMDGTLLPMGEYKGYGLSLITDILTGVLGGSALGTEPYRDHTRQDVG</sequence>
<dbReference type="InterPro" id="IPR036111">
    <property type="entry name" value="Mal/L-sulfo/L-lacto_DH-like_sf"/>
</dbReference>
<evidence type="ECO:0000256" key="2">
    <source>
        <dbReference type="ARBA" id="ARBA00023002"/>
    </source>
</evidence>
<comment type="similarity">
    <text evidence="1">Belongs to the LDH2/MDH2 oxidoreductase family.</text>
</comment>
<protein>
    <submittedName>
        <fullName evidence="3">Malate dehydrogenase</fullName>
        <ecNumber evidence="3">1.1.1.37</ecNumber>
    </submittedName>
</protein>
<evidence type="ECO:0000256" key="1">
    <source>
        <dbReference type="ARBA" id="ARBA00006056"/>
    </source>
</evidence>
<dbReference type="EMBL" id="CADCTR010000956">
    <property type="protein sequence ID" value="CAA9274046.1"/>
    <property type="molecule type" value="Genomic_DNA"/>
</dbReference>
<organism evidence="3">
    <name type="scientific">uncultured Chloroflexia bacterium</name>
    <dbReference type="NCBI Taxonomy" id="1672391"/>
    <lineage>
        <taxon>Bacteria</taxon>
        <taxon>Bacillati</taxon>
        <taxon>Chloroflexota</taxon>
        <taxon>Chloroflexia</taxon>
        <taxon>environmental samples</taxon>
    </lineage>
</organism>
<evidence type="ECO:0000313" key="3">
    <source>
        <dbReference type="EMBL" id="CAA9274046.1"/>
    </source>
</evidence>
<dbReference type="InterPro" id="IPR043144">
    <property type="entry name" value="Mal/L-sulf/L-lact_DH-like_ah"/>
</dbReference>